<evidence type="ECO:0000313" key="4">
    <source>
        <dbReference type="Proteomes" id="UP000275027"/>
    </source>
</evidence>
<evidence type="ECO:0000313" key="1">
    <source>
        <dbReference type="EMBL" id="PKW29027.1"/>
    </source>
</evidence>
<keyword evidence="2" id="KW-0238">DNA-binding</keyword>
<proteinExistence type="predicted"/>
<dbReference type="Pfam" id="PF06224">
    <property type="entry name" value="AlkZ-like"/>
    <property type="match status" value="1"/>
</dbReference>
<dbReference type="AlphaFoldDB" id="A0A497UWS8"/>
<evidence type="ECO:0000313" key="3">
    <source>
        <dbReference type="Proteomes" id="UP000233767"/>
    </source>
</evidence>
<reference evidence="1 3" key="1">
    <citation type="submission" date="2017-12" db="EMBL/GenBank/DDBJ databases">
        <title>Genomic Encyclopedia of Type Strains, Phase III (KMG-III): the genomes of soil and plant-associated and newly described type strains.</title>
        <authorList>
            <person name="Whitman W."/>
        </authorList>
    </citation>
    <scope>NUCLEOTIDE SEQUENCE [LARGE SCALE GENOMIC DNA]</scope>
    <source>
        <strain evidence="1 3">IP-10</strain>
    </source>
</reference>
<gene>
    <name evidence="1" type="ORF">B0G92_0656</name>
    <name evidence="2" type="ORF">CLV50_0850</name>
</gene>
<keyword evidence="3" id="KW-1185">Reference proteome</keyword>
<evidence type="ECO:0000313" key="2">
    <source>
        <dbReference type="EMBL" id="RLJ35470.1"/>
    </source>
</evidence>
<reference evidence="2 4" key="2">
    <citation type="submission" date="2018-10" db="EMBL/GenBank/DDBJ databases">
        <title>Genomic Encyclopedia of Archaeal and Bacterial Type Strains, Phase II (KMG-II): from individual species to whole genera.</title>
        <authorList>
            <person name="Goeker M."/>
        </authorList>
    </citation>
    <scope>NUCLEOTIDE SEQUENCE [LARGE SCALE GENOMIC DNA]</scope>
    <source>
        <strain evidence="2 4">DSM 21886</strain>
    </source>
</reference>
<name>A0A497UWS8_9FLAO</name>
<comment type="caution">
    <text evidence="2">The sequence shown here is derived from an EMBL/GenBank/DDBJ whole genome shotgun (WGS) entry which is preliminary data.</text>
</comment>
<organism evidence="2 4">
    <name type="scientific">Flavobacterium lindanitolerans</name>
    <dbReference type="NCBI Taxonomy" id="428988"/>
    <lineage>
        <taxon>Bacteria</taxon>
        <taxon>Pseudomonadati</taxon>
        <taxon>Bacteroidota</taxon>
        <taxon>Flavobacteriia</taxon>
        <taxon>Flavobacteriales</taxon>
        <taxon>Flavobacteriaceae</taxon>
        <taxon>Flavobacterium</taxon>
    </lineage>
</organism>
<dbReference type="Proteomes" id="UP000233767">
    <property type="component" value="Unassembled WGS sequence"/>
</dbReference>
<dbReference type="EMBL" id="PJND01000007">
    <property type="protein sequence ID" value="PKW29027.1"/>
    <property type="molecule type" value="Genomic_DNA"/>
</dbReference>
<dbReference type="RefSeq" id="WP_101471081.1">
    <property type="nucleotide sequence ID" value="NZ_PJND01000007.1"/>
</dbReference>
<dbReference type="EMBL" id="RCCB01000010">
    <property type="protein sequence ID" value="RLJ35470.1"/>
    <property type="molecule type" value="Genomic_DNA"/>
</dbReference>
<accession>A0A497UWS8</accession>
<dbReference type="Proteomes" id="UP000275027">
    <property type="component" value="Unassembled WGS sequence"/>
</dbReference>
<dbReference type="GO" id="GO:0003677">
    <property type="term" value="F:DNA binding"/>
    <property type="evidence" value="ECO:0007669"/>
    <property type="project" value="UniProtKB-KW"/>
</dbReference>
<dbReference type="InterPro" id="IPR009351">
    <property type="entry name" value="AlkZ-like"/>
</dbReference>
<dbReference type="PANTHER" id="PTHR38479:SF2">
    <property type="entry name" value="WINGED HELIX DNA-BINDING DOMAIN-CONTAINING PROTEIN"/>
    <property type="match status" value="1"/>
</dbReference>
<sequence length="360" mass="41762">MTQRDIAKFRMLAQQITKPELKSAPEMVAYFGAIQGQEYAQTKWSLGLRMPHLTDADIEKDLNEGRILRTHLLRPTWHFVAPEDIRWMLMLTGPRVEAINAYMYRKMELDNATFNQCNTIMQRALEGGKHLTREALSQEFLKNNIQADGTRLVCIMMKAELEGLICSGARQGNQFTYALLEERVSPVSKKERDEALAELSQRYFISHGPATAKDFSTWSGLSLTDCKKGIEMVKTHLAEEKIESETYYFSPKLNLDTATFGQLQLLPIYDEMIMGYKNREALMQYRNAVQPGKRLRYDNTLLFDGQVIGSWRRKIKPKVIDLEYEFLEQPDKKQESEFEKALLRFEKFYELPVNTINNSQ</sequence>
<dbReference type="PANTHER" id="PTHR38479">
    <property type="entry name" value="LMO0824 PROTEIN"/>
    <property type="match status" value="1"/>
</dbReference>
<protein>
    <submittedName>
        <fullName evidence="2">Winged helix DNA-binding protein</fullName>
    </submittedName>
</protein>